<feature type="transmembrane region" description="Helical" evidence="6">
    <location>
        <begin position="103"/>
        <end position="124"/>
    </location>
</feature>
<feature type="transmembrane region" description="Helical" evidence="6">
    <location>
        <begin position="320"/>
        <end position="343"/>
    </location>
</feature>
<feature type="transmembrane region" description="Helical" evidence="6">
    <location>
        <begin position="34"/>
        <end position="53"/>
    </location>
</feature>
<gene>
    <name evidence="7" type="ORF">TBCH5v1_1756</name>
</gene>
<feature type="transmembrane region" description="Helical" evidence="6">
    <location>
        <begin position="195"/>
        <end position="217"/>
    </location>
</feature>
<comment type="subcellular location">
    <subcellularLocation>
        <location evidence="1">Membrane</location>
        <topology evidence="1">Multi-pass membrane protein</topology>
    </subcellularLocation>
</comment>
<evidence type="ECO:0000256" key="6">
    <source>
        <dbReference type="SAM" id="Phobius"/>
    </source>
</evidence>
<keyword evidence="3 6" id="KW-1133">Transmembrane helix</keyword>
<dbReference type="STRING" id="55802.TBCH5v1_1756"/>
<name>A0A0S1XD14_THEBA</name>
<dbReference type="EMBL" id="CP013050">
    <property type="protein sequence ID" value="ALM75666.1"/>
    <property type="molecule type" value="Genomic_DNA"/>
</dbReference>
<dbReference type="Proteomes" id="UP000066042">
    <property type="component" value="Chromosome"/>
</dbReference>
<dbReference type="PANTHER" id="PTHR30520">
    <property type="entry name" value="FORMATE TRANSPORTER-RELATED"/>
    <property type="match status" value="1"/>
</dbReference>
<comment type="similarity">
    <text evidence="5">Belongs to the FNT transporter (TC 1.A.16) family.</text>
</comment>
<evidence type="ECO:0000313" key="7">
    <source>
        <dbReference type="EMBL" id="ALM75666.1"/>
    </source>
</evidence>
<feature type="transmembrane region" description="Helical" evidence="6">
    <location>
        <begin position="363"/>
        <end position="387"/>
    </location>
</feature>
<organism evidence="7 8">
    <name type="scientific">Thermococcus barophilus</name>
    <dbReference type="NCBI Taxonomy" id="55802"/>
    <lineage>
        <taxon>Archaea</taxon>
        <taxon>Methanobacteriati</taxon>
        <taxon>Methanobacteriota</taxon>
        <taxon>Thermococci</taxon>
        <taxon>Thermococcales</taxon>
        <taxon>Thermococcaceae</taxon>
        <taxon>Thermococcus</taxon>
    </lineage>
</organism>
<dbReference type="GO" id="GO:0015513">
    <property type="term" value="F:high-affinity secondary active nitrite transmembrane transporter activity"/>
    <property type="evidence" value="ECO:0007669"/>
    <property type="project" value="TreeGrafter"/>
</dbReference>
<feature type="transmembrane region" description="Helical" evidence="6">
    <location>
        <begin position="229"/>
        <end position="259"/>
    </location>
</feature>
<dbReference type="GO" id="GO:0015707">
    <property type="term" value="P:nitrite transport"/>
    <property type="evidence" value="ECO:0007669"/>
    <property type="project" value="TreeGrafter"/>
</dbReference>
<keyword evidence="2 6" id="KW-0812">Transmembrane</keyword>
<sequence>MAKKVVEPYAHADETIEKTSGGVLYKVFQTPYRLFVSAIMAGILIGTGYWLAYETGSSLWPWRFILQNGHLVKKSVLELLNPAGINVTNAVKYAITNVTLAKLIIGAVFPVGLIAILIGGADLWTSNPQLVVYGYARKKYGLNGLLYNWTIVYLGNLAGSIFLAFMATYGSGYLLKHPFMDTALSFALHKVHSDYWHLFWAGIGCNFLVNLAVWLWLRSKDKDIAGQVLVIWFPIFAFVAIGFEHAIANMFAVPAGVFISAKAFGVYGVSFQEFFFKNLIPVTFGNLIGGFVFVALVYLFVGYNPGSKYGEIKPSELIKLFVDVAIIGGATVLILGAVIPGIIATVFEKALGLSVGAQLSNPVLALVPGFAVIAYCLIMPIIAYKLFKPLSS</sequence>
<evidence type="ECO:0000313" key="8">
    <source>
        <dbReference type="Proteomes" id="UP000066042"/>
    </source>
</evidence>
<evidence type="ECO:0000256" key="2">
    <source>
        <dbReference type="ARBA" id="ARBA00022692"/>
    </source>
</evidence>
<feature type="transmembrane region" description="Helical" evidence="6">
    <location>
        <begin position="279"/>
        <end position="300"/>
    </location>
</feature>
<dbReference type="PATRIC" id="fig|55802.8.peg.1735"/>
<dbReference type="InterPro" id="IPR023271">
    <property type="entry name" value="Aquaporin-like"/>
</dbReference>
<evidence type="ECO:0000256" key="3">
    <source>
        <dbReference type="ARBA" id="ARBA00022989"/>
    </source>
</evidence>
<evidence type="ECO:0000256" key="4">
    <source>
        <dbReference type="ARBA" id="ARBA00023136"/>
    </source>
</evidence>
<dbReference type="RefSeq" id="WP_056934234.1">
    <property type="nucleotide sequence ID" value="NZ_CP013050.1"/>
</dbReference>
<dbReference type="AlphaFoldDB" id="A0A0S1XD14"/>
<feature type="transmembrane region" description="Helical" evidence="6">
    <location>
        <begin position="145"/>
        <end position="175"/>
    </location>
</feature>
<accession>A0A0S1XD14</accession>
<evidence type="ECO:0000256" key="1">
    <source>
        <dbReference type="ARBA" id="ARBA00004141"/>
    </source>
</evidence>
<dbReference type="GeneID" id="26136994"/>
<dbReference type="Pfam" id="PF01226">
    <property type="entry name" value="Form_Nir_trans"/>
    <property type="match status" value="1"/>
</dbReference>
<dbReference type="GO" id="GO:0005886">
    <property type="term" value="C:plasma membrane"/>
    <property type="evidence" value="ECO:0007669"/>
    <property type="project" value="TreeGrafter"/>
</dbReference>
<keyword evidence="4 6" id="KW-0472">Membrane</keyword>
<proteinExistence type="inferred from homology"/>
<dbReference type="Gene3D" id="1.20.1080.10">
    <property type="entry name" value="Glycerol uptake facilitator protein"/>
    <property type="match status" value="1"/>
</dbReference>
<dbReference type="PANTHER" id="PTHR30520:SF6">
    <property type="entry name" value="FORMATE_NITRATE FAMILY TRANSPORTER (EUROFUNG)"/>
    <property type="match status" value="1"/>
</dbReference>
<dbReference type="InterPro" id="IPR000292">
    <property type="entry name" value="For/NO2_transpt"/>
</dbReference>
<evidence type="ECO:0000256" key="5">
    <source>
        <dbReference type="ARBA" id="ARBA00049660"/>
    </source>
</evidence>
<reference evidence="7 8" key="1">
    <citation type="journal article" date="2016" name="Genome Announc.">
        <title>Complete genome sequence of the hyperthermophilic and piezophilic archaeon Thermococcus barophilus Ch5, capable of growth at the expense of hydrogenogenesis from carbon monoxide and formate.</title>
        <authorList>
            <person name="Oger P."/>
            <person name="Sokolova T.G."/>
            <person name="Kozhevnikova D.A."/>
            <person name="Taranov E.A."/>
            <person name="Vannier P."/>
            <person name="Lee H.S."/>
            <person name="Kwon K.K."/>
            <person name="Kang S.G."/>
            <person name="Lee J.H."/>
            <person name="Bonch-Osmolovskaya E.A."/>
            <person name="Lebedinsky A.V."/>
        </authorList>
    </citation>
    <scope>NUCLEOTIDE SEQUENCE [LARGE SCALE GENOMIC DNA]</scope>
    <source>
        <strain evidence="8">Ch5</strain>
    </source>
</reference>
<protein>
    <submittedName>
        <fullName evidence="7">Formate transporter</fullName>
    </submittedName>
</protein>